<dbReference type="InterPro" id="IPR011335">
    <property type="entry name" value="Restrct_endonuc-II-like"/>
</dbReference>
<reference evidence="2" key="1">
    <citation type="journal article" date="2008" name="BMC Genomics">
        <title>A conifer genomics resource of 200,000 spruce (Picea spp.) ESTs and 6,464 high-quality, sequence-finished full-length cDNAs for Sitka spruce (Picea sitchensis).</title>
        <authorList>
            <person name="Ralph S.G."/>
            <person name="Chun H.J."/>
            <person name="Kolosova N."/>
            <person name="Cooper D."/>
            <person name="Oddy C."/>
            <person name="Ritland C.E."/>
            <person name="Kirkpatrick R."/>
            <person name="Moore R."/>
            <person name="Barber S."/>
            <person name="Holt R.A."/>
            <person name="Jones S.J."/>
            <person name="Marra M.A."/>
            <person name="Douglas C.J."/>
            <person name="Ritland K."/>
            <person name="Bohlmann J."/>
        </authorList>
    </citation>
    <scope>NUCLEOTIDE SEQUENCE</scope>
    <source>
        <tissue evidence="2">Green portion of the leader tissue</tissue>
    </source>
</reference>
<dbReference type="EMBL" id="EF086309">
    <property type="protein sequence ID" value="ABK25580.1"/>
    <property type="molecule type" value="mRNA"/>
</dbReference>
<dbReference type="AlphaFoldDB" id="A9NY69"/>
<dbReference type="PANTHER" id="PTHR46609:SF6">
    <property type="entry name" value="EXONUCLEASE, PHAGE-TYPE_RECB, C-TERMINAL DOMAIN-CONTAINING PROTEIN-RELATED"/>
    <property type="match status" value="1"/>
</dbReference>
<name>A9NY69_PICSI</name>
<dbReference type="CDD" id="cd22343">
    <property type="entry name" value="PDDEXK_lambda_exonuclease-like"/>
    <property type="match status" value="1"/>
</dbReference>
<dbReference type="Pfam" id="PF09588">
    <property type="entry name" value="YqaJ"/>
    <property type="match status" value="1"/>
</dbReference>
<dbReference type="InterPro" id="IPR011604">
    <property type="entry name" value="PDDEXK-like_dom_sf"/>
</dbReference>
<dbReference type="InterPro" id="IPR019080">
    <property type="entry name" value="YqaJ_viral_recombinase"/>
</dbReference>
<accession>A9NY69</accession>
<evidence type="ECO:0000313" key="2">
    <source>
        <dbReference type="EMBL" id="ABK25580.1"/>
    </source>
</evidence>
<dbReference type="NCBIfam" id="TIGR03033">
    <property type="entry name" value="phage_rel_nuc"/>
    <property type="match status" value="1"/>
</dbReference>
<dbReference type="SUPFAM" id="SSF52980">
    <property type="entry name" value="Restriction endonuclease-like"/>
    <property type="match status" value="1"/>
</dbReference>
<dbReference type="PANTHER" id="PTHR46609">
    <property type="entry name" value="EXONUCLEASE, PHAGE-TYPE/RECB, C-TERMINAL DOMAIN-CONTAINING PROTEIN"/>
    <property type="match status" value="1"/>
</dbReference>
<protein>
    <recommendedName>
        <fullName evidence="1">YqaJ viral recombinase domain-containing protein</fullName>
    </recommendedName>
</protein>
<dbReference type="Gene3D" id="3.90.320.10">
    <property type="match status" value="1"/>
</dbReference>
<sequence length="353" mass="40385">MKQMFLHIRTGMAFTSSPTGVICGLELVFARKYTRAMNLCGKQQTLWLTTFSRDIRIHRASNGFKSSHTVAHPYKCNFSGARRLGYCAQSLSHPGPYENASDPSNVSQGSKEWFALRKDRLTASAFSTALGFWSNRRVELWEEKAFFKDGLVANPAMSWGVLKEDTAVERYREITGNVVEEFGFQIYFENDELLSWLGASPDGLIKSCPSGLDGNSEGILEVKCPYNKGRPELALPWASVPYYYMPQLQGLLEILDVSLMDFYCWTPNASSVFRIRRDPDYWALIFEPLKEFWWESVIPARQAFLTHGERFAYKYMPSPQHRYTNRIIAQSKVLARKAPLICREISGHADFFL</sequence>
<organism evidence="2">
    <name type="scientific">Picea sitchensis</name>
    <name type="common">Sitka spruce</name>
    <name type="synonym">Pinus sitchensis</name>
    <dbReference type="NCBI Taxonomy" id="3332"/>
    <lineage>
        <taxon>Eukaryota</taxon>
        <taxon>Viridiplantae</taxon>
        <taxon>Streptophyta</taxon>
        <taxon>Embryophyta</taxon>
        <taxon>Tracheophyta</taxon>
        <taxon>Spermatophyta</taxon>
        <taxon>Pinopsida</taxon>
        <taxon>Pinidae</taxon>
        <taxon>Conifers I</taxon>
        <taxon>Pinales</taxon>
        <taxon>Pinaceae</taxon>
        <taxon>Picea</taxon>
    </lineage>
</organism>
<proteinExistence type="evidence at transcript level"/>
<feature type="domain" description="YqaJ viral recombinase" evidence="1">
    <location>
        <begin position="112"/>
        <end position="252"/>
    </location>
</feature>
<dbReference type="InterPro" id="IPR017482">
    <property type="entry name" value="Lambda-type_endonuclease"/>
</dbReference>
<evidence type="ECO:0000259" key="1">
    <source>
        <dbReference type="Pfam" id="PF09588"/>
    </source>
</evidence>
<dbReference type="InterPro" id="IPR051703">
    <property type="entry name" value="NF-kappa-B_Signaling_Reg"/>
</dbReference>
<dbReference type="GO" id="GO:0006281">
    <property type="term" value="P:DNA repair"/>
    <property type="evidence" value="ECO:0007669"/>
    <property type="project" value="UniProtKB-ARBA"/>
</dbReference>